<dbReference type="RefSeq" id="WP_080793736.1">
    <property type="nucleotide sequence ID" value="NZ_CP122963.1"/>
</dbReference>
<dbReference type="EC" id="2.4.-.-" evidence="3"/>
<dbReference type="SUPFAM" id="SSF53335">
    <property type="entry name" value="S-adenosyl-L-methionine-dependent methyltransferases"/>
    <property type="match status" value="1"/>
</dbReference>
<protein>
    <submittedName>
        <fullName evidence="3">Glycosyltransferase</fullName>
        <ecNumber evidence="3">2.4.-.-</ecNumber>
    </submittedName>
</protein>
<proteinExistence type="predicted"/>
<dbReference type="InterPro" id="IPR029044">
    <property type="entry name" value="Nucleotide-diphossugar_trans"/>
</dbReference>
<dbReference type="CDD" id="cd00761">
    <property type="entry name" value="Glyco_tranf_GTA_type"/>
    <property type="match status" value="1"/>
</dbReference>
<dbReference type="InterPro" id="IPR050834">
    <property type="entry name" value="Glycosyltransf_2"/>
</dbReference>
<dbReference type="EMBL" id="CP122963">
    <property type="protein sequence ID" value="WGM60863.1"/>
    <property type="molecule type" value="Genomic_DNA"/>
</dbReference>
<name>A0AAF0K9D5_AGRTU</name>
<reference evidence="3" key="1">
    <citation type="submission" date="2019-04" db="EMBL/GenBank/DDBJ databases">
        <authorList>
            <person name="Chiang H.-Y."/>
            <person name="Huang Y.-Y."/>
            <person name="Chou L."/>
            <person name="Lai E.-M."/>
            <person name="Kuo C.-H."/>
        </authorList>
    </citation>
    <scope>NUCLEOTIDE SEQUENCE</scope>
    <source>
        <strain evidence="3">CFBP5506</strain>
    </source>
</reference>
<evidence type="ECO:0000313" key="4">
    <source>
        <dbReference type="Proteomes" id="UP000305410"/>
    </source>
</evidence>
<evidence type="ECO:0000259" key="2">
    <source>
        <dbReference type="Pfam" id="PF05050"/>
    </source>
</evidence>
<feature type="domain" description="Methyltransferase FkbM" evidence="2">
    <location>
        <begin position="59"/>
        <end position="223"/>
    </location>
</feature>
<evidence type="ECO:0000313" key="3">
    <source>
        <dbReference type="EMBL" id="WGM60863.1"/>
    </source>
</evidence>
<keyword evidence="3" id="KW-0808">Transferase</keyword>
<reference evidence="3" key="2">
    <citation type="submission" date="2023-04" db="EMBL/GenBank/DDBJ databases">
        <title>Complete genome sequence of Agrobacterium salinitolerans CFBP5506.</title>
        <authorList>
            <person name="Yen H.-C."/>
            <person name="Yan X.-H."/>
            <person name="Lai E.-M."/>
            <person name="Kuo C.-H."/>
        </authorList>
    </citation>
    <scope>NUCLEOTIDE SEQUENCE</scope>
    <source>
        <strain evidence="3">CFBP5506</strain>
    </source>
</reference>
<dbReference type="Proteomes" id="UP000305410">
    <property type="component" value="Chromosome Linear"/>
</dbReference>
<organism evidence="3 4">
    <name type="scientific">Agrobacterium tumefaciens</name>
    <dbReference type="NCBI Taxonomy" id="358"/>
    <lineage>
        <taxon>Bacteria</taxon>
        <taxon>Pseudomonadati</taxon>
        <taxon>Pseudomonadota</taxon>
        <taxon>Alphaproteobacteria</taxon>
        <taxon>Hyphomicrobiales</taxon>
        <taxon>Rhizobiaceae</taxon>
        <taxon>Rhizobium/Agrobacterium group</taxon>
        <taxon>Agrobacterium</taxon>
        <taxon>Agrobacterium tumefaciens complex</taxon>
    </lineage>
</organism>
<dbReference type="InterPro" id="IPR001173">
    <property type="entry name" value="Glyco_trans_2-like"/>
</dbReference>
<dbReference type="Gene3D" id="3.40.50.150">
    <property type="entry name" value="Vaccinia Virus protein VP39"/>
    <property type="match status" value="1"/>
</dbReference>
<sequence length="586" mass="66146">MRNSFVYNEIEKFGLSPPDIEVLAQRYYAQCAEDLIVVSILKALSARRHFDLSAERYLEVGANHPIATSATYLLSLELGMSGVLVEANPALIADLEKVRKQDLVLNKAIIVGDSDAAELFVSNQNELSSLSRRFVEDWQDGAVGLKDVITVQASRMNHVLEEFFSERAPLYLSIDTEGLDLDLLKDVDWDRWRPAVVQAEPSEHFIENNAELISQLLESKGYVLVAKTAVNLIFMDSSLATKNSASPVDGFGVGAESVSGPTGVGIVTRTKDRTVLLRRALESVKHQTYGDWRLVVVNDGGQAEPVDWLVGQIFQGDVRVSVLHHEVSKGMEAASNAGLATLNTEYAVIHDDDDSWAPEFLASMTSIIARRKKTFPSIKGIACRINTVFESVVGNEIIIERVEPFRSWHSDNLDEGLLSVQKMLVRNQFPPIAFMFDLPAAREIGLFEESLPVLGDWDFHTRFLLKHDVWVVPEFLSFYHHRVSSTGALGNTVHAGADRHRLYNQKIRNDLIRKVAGQNGENRMAITIPMEVQELAQNEFNHVLWRLWQMEEAVKSLRYERPRWRQNISRSFRRWRNRVLGRAIEG</sequence>
<dbReference type="InterPro" id="IPR006342">
    <property type="entry name" value="FkbM_mtfrase"/>
</dbReference>
<dbReference type="GO" id="GO:0016757">
    <property type="term" value="F:glycosyltransferase activity"/>
    <property type="evidence" value="ECO:0007669"/>
    <property type="project" value="UniProtKB-KW"/>
</dbReference>
<dbReference type="Gene3D" id="3.90.550.10">
    <property type="entry name" value="Spore Coat Polysaccharide Biosynthesis Protein SpsA, Chain A"/>
    <property type="match status" value="1"/>
</dbReference>
<gene>
    <name evidence="3" type="ORF">CFBP5506_14325</name>
</gene>
<dbReference type="PANTHER" id="PTHR43685">
    <property type="entry name" value="GLYCOSYLTRANSFERASE"/>
    <property type="match status" value="1"/>
</dbReference>
<feature type="domain" description="Glycosyltransferase 2-like" evidence="1">
    <location>
        <begin position="270"/>
        <end position="373"/>
    </location>
</feature>
<dbReference type="InterPro" id="IPR029063">
    <property type="entry name" value="SAM-dependent_MTases_sf"/>
</dbReference>
<dbReference type="Pfam" id="PF05050">
    <property type="entry name" value="Methyltransf_21"/>
    <property type="match status" value="1"/>
</dbReference>
<dbReference type="AlphaFoldDB" id="A0AAF0K9D5"/>
<keyword evidence="3" id="KW-0328">Glycosyltransferase</keyword>
<dbReference type="PANTHER" id="PTHR43685:SF2">
    <property type="entry name" value="GLYCOSYLTRANSFERASE 2-LIKE DOMAIN-CONTAINING PROTEIN"/>
    <property type="match status" value="1"/>
</dbReference>
<dbReference type="SUPFAM" id="SSF53448">
    <property type="entry name" value="Nucleotide-diphospho-sugar transferases"/>
    <property type="match status" value="1"/>
</dbReference>
<accession>A0AAF0K9D5</accession>
<dbReference type="Pfam" id="PF00535">
    <property type="entry name" value="Glycos_transf_2"/>
    <property type="match status" value="1"/>
</dbReference>
<evidence type="ECO:0000259" key="1">
    <source>
        <dbReference type="Pfam" id="PF00535"/>
    </source>
</evidence>